<protein>
    <recommendedName>
        <fullName evidence="4">TPM domain-containing protein</fullName>
    </recommendedName>
</protein>
<proteinExistence type="predicted"/>
<dbReference type="AlphaFoldDB" id="A0A238V1M3"/>
<keyword evidence="3" id="KW-1185">Reference proteome</keyword>
<gene>
    <name evidence="2" type="ORF">SAMN06265355_101766</name>
</gene>
<organism evidence="2 3">
    <name type="scientific">Actinomadura mexicana</name>
    <dbReference type="NCBI Taxonomy" id="134959"/>
    <lineage>
        <taxon>Bacteria</taxon>
        <taxon>Bacillati</taxon>
        <taxon>Actinomycetota</taxon>
        <taxon>Actinomycetes</taxon>
        <taxon>Streptosporangiales</taxon>
        <taxon>Thermomonosporaceae</taxon>
        <taxon>Actinomadura</taxon>
    </lineage>
</organism>
<accession>A0A238V1M3</accession>
<evidence type="ECO:0000313" key="2">
    <source>
        <dbReference type="EMBL" id="SNR28118.1"/>
    </source>
</evidence>
<evidence type="ECO:0008006" key="4">
    <source>
        <dbReference type="Google" id="ProtNLM"/>
    </source>
</evidence>
<dbReference type="EMBL" id="FZNP01000001">
    <property type="protein sequence ID" value="SNR28118.1"/>
    <property type="molecule type" value="Genomic_DNA"/>
</dbReference>
<dbReference type="Proteomes" id="UP000198420">
    <property type="component" value="Unassembled WGS sequence"/>
</dbReference>
<name>A0A238V1M3_9ACTN</name>
<reference evidence="3" key="1">
    <citation type="submission" date="2017-06" db="EMBL/GenBank/DDBJ databases">
        <authorList>
            <person name="Varghese N."/>
            <person name="Submissions S."/>
        </authorList>
    </citation>
    <scope>NUCLEOTIDE SEQUENCE [LARGE SCALE GENOMIC DNA]</scope>
    <source>
        <strain evidence="3">DSM 44485</strain>
    </source>
</reference>
<sequence>MLTNRRVIVMLIILALTAPLASLCSRGNADNGPLTYAEVCAEEEKKLADLPGAEALTRALEARRTSEDVYAVIWVDVHRLQAPGCPGSTEADPQSMAIEKFMLVDAIDKGGPAVLSKTIYRPVASELAALVHFSGTKDTAWASFDRLMKKVDGDLSKTGIGGNGPLDDTSVSGYLFVGARGYGHWR</sequence>
<feature type="chain" id="PRO_5012760039" description="TPM domain-containing protein" evidence="1">
    <location>
        <begin position="30"/>
        <end position="186"/>
    </location>
</feature>
<feature type="signal peptide" evidence="1">
    <location>
        <begin position="1"/>
        <end position="29"/>
    </location>
</feature>
<evidence type="ECO:0000256" key="1">
    <source>
        <dbReference type="SAM" id="SignalP"/>
    </source>
</evidence>
<evidence type="ECO:0000313" key="3">
    <source>
        <dbReference type="Proteomes" id="UP000198420"/>
    </source>
</evidence>
<keyword evidence="1" id="KW-0732">Signal</keyword>